<evidence type="ECO:0000256" key="4">
    <source>
        <dbReference type="ARBA" id="ARBA00022630"/>
    </source>
</evidence>
<dbReference type="InterPro" id="IPR004136">
    <property type="entry name" value="NMO"/>
</dbReference>
<evidence type="ECO:0000256" key="2">
    <source>
        <dbReference type="ARBA" id="ARBA00009881"/>
    </source>
</evidence>
<keyword evidence="12" id="KW-1185">Reference proteome</keyword>
<dbReference type="Gene3D" id="3.20.20.70">
    <property type="entry name" value="Aldolase class I"/>
    <property type="match status" value="1"/>
</dbReference>
<keyword evidence="10" id="KW-0732">Signal</keyword>
<evidence type="ECO:0000313" key="11">
    <source>
        <dbReference type="EMBL" id="MBE1513500.1"/>
    </source>
</evidence>
<dbReference type="EMBL" id="JADBEE010000001">
    <property type="protein sequence ID" value="MBE1513500.1"/>
    <property type="molecule type" value="Genomic_DNA"/>
</dbReference>
<evidence type="ECO:0000313" key="12">
    <source>
        <dbReference type="Proteomes" id="UP000636579"/>
    </source>
</evidence>
<dbReference type="RefSeq" id="WP_192590380.1">
    <property type="nucleotide sequence ID" value="NZ_JADBEE010000001.1"/>
</dbReference>
<accession>A0ABR9J3B8</accession>
<evidence type="ECO:0000256" key="1">
    <source>
        <dbReference type="ARBA" id="ARBA00001917"/>
    </source>
</evidence>
<evidence type="ECO:0000256" key="5">
    <source>
        <dbReference type="ARBA" id="ARBA00022643"/>
    </source>
</evidence>
<feature type="chain" id="PRO_5045441295" description="Propionate 3-nitronate monooxygenase" evidence="10">
    <location>
        <begin position="21"/>
        <end position="363"/>
    </location>
</feature>
<dbReference type="SUPFAM" id="SSF51412">
    <property type="entry name" value="Inosine monophosphate dehydrogenase (IMPDH)"/>
    <property type="match status" value="1"/>
</dbReference>
<protein>
    <recommendedName>
        <fullName evidence="8">Propionate 3-nitronate monooxygenase</fullName>
    </recommendedName>
</protein>
<evidence type="ECO:0000256" key="10">
    <source>
        <dbReference type="SAM" id="SignalP"/>
    </source>
</evidence>
<evidence type="ECO:0000256" key="9">
    <source>
        <dbReference type="ARBA" id="ARBA00049401"/>
    </source>
</evidence>
<comment type="catalytic activity">
    <reaction evidence="9">
        <text>3 propionate 3-nitronate + 3 O2 + H2O = 3 3-oxopropanoate + 2 nitrate + nitrite + H2O2 + 3 H(+)</text>
        <dbReference type="Rhea" id="RHEA:57332"/>
        <dbReference type="ChEBI" id="CHEBI:15377"/>
        <dbReference type="ChEBI" id="CHEBI:15378"/>
        <dbReference type="ChEBI" id="CHEBI:15379"/>
        <dbReference type="ChEBI" id="CHEBI:16240"/>
        <dbReference type="ChEBI" id="CHEBI:16301"/>
        <dbReference type="ChEBI" id="CHEBI:17632"/>
        <dbReference type="ChEBI" id="CHEBI:33190"/>
        <dbReference type="ChEBI" id="CHEBI:136067"/>
    </reaction>
</comment>
<proteinExistence type="inferred from homology"/>
<gene>
    <name evidence="11" type="ORF">H4W26_000255</name>
</gene>
<keyword evidence="6" id="KW-0560">Oxidoreductase</keyword>
<dbReference type="Proteomes" id="UP000636579">
    <property type="component" value="Unassembled WGS sequence"/>
</dbReference>
<dbReference type="PANTHER" id="PTHR42747:SF3">
    <property type="entry name" value="NITRONATE MONOOXYGENASE-RELATED"/>
    <property type="match status" value="1"/>
</dbReference>
<keyword evidence="4" id="KW-0285">Flavoprotein</keyword>
<keyword evidence="3" id="KW-0216">Detoxification</keyword>
<evidence type="ECO:0000256" key="7">
    <source>
        <dbReference type="ARBA" id="ARBA00023033"/>
    </source>
</evidence>
<dbReference type="InterPro" id="IPR013785">
    <property type="entry name" value="Aldolase_TIM"/>
</dbReference>
<reference evidence="11 12" key="1">
    <citation type="submission" date="2020-10" db="EMBL/GenBank/DDBJ databases">
        <title>Sequencing the genomes of 1000 actinobacteria strains.</title>
        <authorList>
            <person name="Klenk H.-P."/>
        </authorList>
    </citation>
    <scope>NUCLEOTIDE SEQUENCE [LARGE SCALE GENOMIC DNA]</scope>
    <source>
        <strain evidence="11 12">DSM 15474</strain>
    </source>
</reference>
<sequence length="363" mass="37934">MILPATGLLAQLGAASPLVAAPMAGGPSRPELVLAASRAGGLGFLAGGYKNAAQLQAQISAVQSETSLFGVNLFVPNPVPVSRQDFARYRSELQRWIRQYVDRAHDAEETSDRAHVAEVALPIDARVDDDAWDEKLALLEEQPVPVVCLTFGLPAEQDMRRLQATGATVVVTVTDASEAARAQAAGADGLIVQSTAAGGHHGSWTPVRKPEQVSLRQLLANVRVRSDLPLWAAGGLSTPEAVHAVLAHGAEAAAVGTVLLRSGESGAQVAHQQALAEASPELSTVVTTAFSGRPARALPNAFTADLTAQAPLGFPALHHLTASLRRAFAEVGDPEGLNLWAGTGFAEARQEPAEVILRRLAGQ</sequence>
<keyword evidence="11" id="KW-0223">Dioxygenase</keyword>
<dbReference type="CDD" id="cd04730">
    <property type="entry name" value="NPD_like"/>
    <property type="match status" value="1"/>
</dbReference>
<dbReference type="Pfam" id="PF03060">
    <property type="entry name" value="NMO"/>
    <property type="match status" value="1"/>
</dbReference>
<evidence type="ECO:0000256" key="8">
    <source>
        <dbReference type="ARBA" id="ARBA00031155"/>
    </source>
</evidence>
<dbReference type="PANTHER" id="PTHR42747">
    <property type="entry name" value="NITRONATE MONOOXYGENASE-RELATED"/>
    <property type="match status" value="1"/>
</dbReference>
<dbReference type="GO" id="GO:0051213">
    <property type="term" value="F:dioxygenase activity"/>
    <property type="evidence" value="ECO:0007669"/>
    <property type="project" value="UniProtKB-KW"/>
</dbReference>
<feature type="signal peptide" evidence="10">
    <location>
        <begin position="1"/>
        <end position="20"/>
    </location>
</feature>
<keyword evidence="7" id="KW-0503">Monooxygenase</keyword>
<organism evidence="11 12">
    <name type="scientific">Nesterenkonia halotolerans</name>
    <dbReference type="NCBI Taxonomy" id="225325"/>
    <lineage>
        <taxon>Bacteria</taxon>
        <taxon>Bacillati</taxon>
        <taxon>Actinomycetota</taxon>
        <taxon>Actinomycetes</taxon>
        <taxon>Micrococcales</taxon>
        <taxon>Micrococcaceae</taxon>
        <taxon>Nesterenkonia</taxon>
    </lineage>
</organism>
<comment type="similarity">
    <text evidence="2">Belongs to the nitronate monooxygenase family. NMO class I subfamily.</text>
</comment>
<evidence type="ECO:0000256" key="3">
    <source>
        <dbReference type="ARBA" id="ARBA00022575"/>
    </source>
</evidence>
<keyword evidence="5" id="KW-0288">FMN</keyword>
<comment type="cofactor">
    <cofactor evidence="1">
        <name>FMN</name>
        <dbReference type="ChEBI" id="CHEBI:58210"/>
    </cofactor>
</comment>
<comment type="caution">
    <text evidence="11">The sequence shown here is derived from an EMBL/GenBank/DDBJ whole genome shotgun (WGS) entry which is preliminary data.</text>
</comment>
<name>A0ABR9J3B8_9MICC</name>
<evidence type="ECO:0000256" key="6">
    <source>
        <dbReference type="ARBA" id="ARBA00023002"/>
    </source>
</evidence>